<comment type="similarity">
    <text evidence="2">Belongs to the 2H phosphoesterase superfamily. ThpR family.</text>
</comment>
<comment type="caution">
    <text evidence="2">Lacks conserved residue(s) required for the propagation of feature annotation.</text>
</comment>
<dbReference type="InterPro" id="IPR009097">
    <property type="entry name" value="Cyclic_Pdiesterase"/>
</dbReference>
<accession>A0A511AYV3</accession>
<dbReference type="HAMAP" id="MF_01940">
    <property type="entry name" value="RNA_CPDase"/>
    <property type="match status" value="1"/>
</dbReference>
<comment type="caution">
    <text evidence="4">The sequence shown here is derived from an EMBL/GenBank/DDBJ whole genome shotgun (WGS) entry which is preliminary data.</text>
</comment>
<evidence type="ECO:0000259" key="3">
    <source>
        <dbReference type="Pfam" id="PF02834"/>
    </source>
</evidence>
<dbReference type="GO" id="GO:0008664">
    <property type="term" value="F:RNA 2',3'-cyclic 3'-phosphodiesterase activity"/>
    <property type="evidence" value="ECO:0007669"/>
    <property type="project" value="UniProtKB-EC"/>
</dbReference>
<reference evidence="4 5" key="1">
    <citation type="submission" date="2019-07" db="EMBL/GenBank/DDBJ databases">
        <title>Whole genome shotgun sequence of Gluconobacter wancherniae NBRC 103581.</title>
        <authorList>
            <person name="Hosoyama A."/>
            <person name="Uohara A."/>
            <person name="Ohji S."/>
            <person name="Ichikawa N."/>
        </authorList>
    </citation>
    <scope>NUCLEOTIDE SEQUENCE [LARGE SCALE GENOMIC DNA]</scope>
    <source>
        <strain evidence="4 5">NBRC 103581</strain>
    </source>
</reference>
<dbReference type="InterPro" id="IPR014051">
    <property type="entry name" value="Phosphoesterase_HXTX"/>
</dbReference>
<proteinExistence type="inferred from homology"/>
<dbReference type="SUPFAM" id="SSF55144">
    <property type="entry name" value="LigT-like"/>
    <property type="match status" value="1"/>
</dbReference>
<evidence type="ECO:0000256" key="2">
    <source>
        <dbReference type="HAMAP-Rule" id="MF_01940"/>
    </source>
</evidence>
<comment type="function">
    <text evidence="2">Hydrolyzes RNA 2',3'-cyclic phosphodiester to an RNA 2'-phosphomonoester.</text>
</comment>
<dbReference type="EMBL" id="BJUZ01000001">
    <property type="protein sequence ID" value="GEK92782.1"/>
    <property type="molecule type" value="Genomic_DNA"/>
</dbReference>
<feature type="domain" description="Phosphoesterase HXTX" evidence="3">
    <location>
        <begin position="9"/>
        <end position="77"/>
    </location>
</feature>
<feature type="short sequence motif" description="HXTX 2" evidence="2">
    <location>
        <begin position="120"/>
        <end position="123"/>
    </location>
</feature>
<feature type="active site" description="Proton acceptor" evidence="2">
    <location>
        <position position="120"/>
    </location>
</feature>
<feature type="active site" description="Proton donor" evidence="2">
    <location>
        <position position="36"/>
    </location>
</feature>
<comment type="catalytic activity">
    <reaction evidence="2">
        <text>a 3'-end 2',3'-cyclophospho-ribonucleotide-RNA + H2O = a 3'-end 2'-phospho-ribonucleotide-RNA + H(+)</text>
        <dbReference type="Rhea" id="RHEA:11828"/>
        <dbReference type="Rhea" id="RHEA-COMP:10464"/>
        <dbReference type="Rhea" id="RHEA-COMP:17353"/>
        <dbReference type="ChEBI" id="CHEBI:15377"/>
        <dbReference type="ChEBI" id="CHEBI:15378"/>
        <dbReference type="ChEBI" id="CHEBI:83064"/>
        <dbReference type="ChEBI" id="CHEBI:173113"/>
        <dbReference type="EC" id="3.1.4.58"/>
    </reaction>
</comment>
<dbReference type="RefSeq" id="WP_146793781.1">
    <property type="nucleotide sequence ID" value="NZ_BARC01000005.1"/>
</dbReference>
<protein>
    <recommendedName>
        <fullName evidence="2">RNA 2',3'-cyclic phosphodiesterase</fullName>
        <shortName evidence="2">RNA 2',3'-CPDase</shortName>
        <ecNumber evidence="2">3.1.4.58</ecNumber>
    </recommendedName>
</protein>
<organism evidence="4 5">
    <name type="scientific">Gluconobacter wancherniae NBRC 103581</name>
    <dbReference type="NCBI Taxonomy" id="656744"/>
    <lineage>
        <taxon>Bacteria</taxon>
        <taxon>Pseudomonadati</taxon>
        <taxon>Pseudomonadota</taxon>
        <taxon>Alphaproteobacteria</taxon>
        <taxon>Acetobacterales</taxon>
        <taxon>Acetobacteraceae</taxon>
        <taxon>Gluconobacter</taxon>
    </lineage>
</organism>
<keyword evidence="1 2" id="KW-0378">Hydrolase</keyword>
<name>A0A511AYV3_9PROT</name>
<sequence length="187" mass="21273">MRLFVALHLPPALREALSLLRGSMPGVEWVPAPNYHISLRFIGEITDRHVMQEIDLALGRLSWKPFEATLTGALLKEGSTMDSLALGVERSSELDTLQSQIESLLRRAGLSPAKRRFQPHVTLGHLRTTERPAAIRWVQSHNLFRGKPMQIEHVTLFESLRGYEEQIYVPRAEYAWNPALQLSVEDE</sequence>
<evidence type="ECO:0000313" key="4">
    <source>
        <dbReference type="EMBL" id="GEK92782.1"/>
    </source>
</evidence>
<gene>
    <name evidence="4" type="primary">ligT</name>
    <name evidence="4" type="ORF">GWA01_05520</name>
</gene>
<dbReference type="Pfam" id="PF02834">
    <property type="entry name" value="LigT_PEase"/>
    <property type="match status" value="2"/>
</dbReference>
<dbReference type="OrthoDB" id="9793819at2"/>
<dbReference type="AlphaFoldDB" id="A0A511AYV3"/>
<keyword evidence="5" id="KW-1185">Reference proteome</keyword>
<dbReference type="EC" id="3.1.4.58" evidence="2"/>
<feature type="domain" description="Phosphoesterase HXTX" evidence="3">
    <location>
        <begin position="92"/>
        <end position="161"/>
    </location>
</feature>
<dbReference type="PANTHER" id="PTHR35561">
    <property type="entry name" value="RNA 2',3'-CYCLIC PHOSPHODIESTERASE"/>
    <property type="match status" value="1"/>
</dbReference>
<evidence type="ECO:0000256" key="1">
    <source>
        <dbReference type="ARBA" id="ARBA00022801"/>
    </source>
</evidence>
<dbReference type="Gene3D" id="3.90.1140.10">
    <property type="entry name" value="Cyclic phosphodiesterase"/>
    <property type="match status" value="1"/>
</dbReference>
<dbReference type="NCBIfam" id="TIGR02258">
    <property type="entry name" value="2_5_ligase"/>
    <property type="match status" value="1"/>
</dbReference>
<dbReference type="PANTHER" id="PTHR35561:SF1">
    <property type="entry name" value="RNA 2',3'-CYCLIC PHOSPHODIESTERASE"/>
    <property type="match status" value="1"/>
</dbReference>
<dbReference type="Proteomes" id="UP000321230">
    <property type="component" value="Unassembled WGS sequence"/>
</dbReference>
<evidence type="ECO:0000313" key="5">
    <source>
        <dbReference type="Proteomes" id="UP000321230"/>
    </source>
</evidence>
<dbReference type="InterPro" id="IPR004175">
    <property type="entry name" value="RNA_CPDase"/>
</dbReference>
<dbReference type="GO" id="GO:0004113">
    <property type="term" value="F:2',3'-cyclic-nucleotide 3'-phosphodiesterase activity"/>
    <property type="evidence" value="ECO:0007669"/>
    <property type="project" value="InterPro"/>
</dbReference>